<dbReference type="Gene3D" id="2.30.30.140">
    <property type="match status" value="1"/>
</dbReference>
<dbReference type="AlphaFoldDB" id="A0AAV2YJF3"/>
<feature type="region of interest" description="Disordered" evidence="1">
    <location>
        <begin position="243"/>
        <end position="349"/>
    </location>
</feature>
<protein>
    <recommendedName>
        <fullName evidence="2">DNA repair protein Crb2 Tudor domain-containing protein</fullName>
    </recommendedName>
</protein>
<dbReference type="EMBL" id="DAKRPA010000261">
    <property type="protein sequence ID" value="DAZ94231.1"/>
    <property type="molecule type" value="Genomic_DNA"/>
</dbReference>
<keyword evidence="4" id="KW-1185">Reference proteome</keyword>
<dbReference type="CDD" id="cd04508">
    <property type="entry name" value="Tudor_SF"/>
    <property type="match status" value="1"/>
</dbReference>
<name>A0AAV2YJF3_9STRA</name>
<reference evidence="3" key="2">
    <citation type="journal article" date="2023" name="Microbiol Resour">
        <title>Decontamination and Annotation of the Draft Genome Sequence of the Oomycete Lagenidium giganteum ARSEF 373.</title>
        <authorList>
            <person name="Morgan W.R."/>
            <person name="Tartar A."/>
        </authorList>
    </citation>
    <scope>NUCLEOTIDE SEQUENCE</scope>
    <source>
        <strain evidence="3">ARSEF 373</strain>
    </source>
</reference>
<feature type="compositionally biased region" description="Polar residues" evidence="1">
    <location>
        <begin position="278"/>
        <end position="288"/>
    </location>
</feature>
<feature type="compositionally biased region" description="Acidic residues" evidence="1">
    <location>
        <begin position="250"/>
        <end position="265"/>
    </location>
</feature>
<reference evidence="3" key="1">
    <citation type="submission" date="2022-11" db="EMBL/GenBank/DDBJ databases">
        <authorList>
            <person name="Morgan W.R."/>
            <person name="Tartar A."/>
        </authorList>
    </citation>
    <scope>NUCLEOTIDE SEQUENCE</scope>
    <source>
        <strain evidence="3">ARSEF 373</strain>
    </source>
</reference>
<evidence type="ECO:0000313" key="4">
    <source>
        <dbReference type="Proteomes" id="UP001146120"/>
    </source>
</evidence>
<proteinExistence type="predicted"/>
<feature type="compositionally biased region" description="Acidic residues" evidence="1">
    <location>
        <begin position="116"/>
        <end position="131"/>
    </location>
</feature>
<feature type="region of interest" description="Disordered" evidence="1">
    <location>
        <begin position="46"/>
        <end position="131"/>
    </location>
</feature>
<evidence type="ECO:0000259" key="2">
    <source>
        <dbReference type="Pfam" id="PF18115"/>
    </source>
</evidence>
<comment type="caution">
    <text evidence="3">The sequence shown here is derived from an EMBL/GenBank/DDBJ whole genome shotgun (WGS) entry which is preliminary data.</text>
</comment>
<feature type="domain" description="DNA repair protein Crb2 Tudor" evidence="2">
    <location>
        <begin position="165"/>
        <end position="203"/>
    </location>
</feature>
<feature type="compositionally biased region" description="Basic and acidic residues" evidence="1">
    <location>
        <begin position="69"/>
        <end position="79"/>
    </location>
</feature>
<accession>A0AAV2YJF3</accession>
<dbReference type="InterPro" id="IPR041297">
    <property type="entry name" value="Crb2_Tudor"/>
</dbReference>
<feature type="compositionally biased region" description="Low complexity" evidence="1">
    <location>
        <begin position="98"/>
        <end position="115"/>
    </location>
</feature>
<dbReference type="Pfam" id="PF18115">
    <property type="entry name" value="Tudor_3"/>
    <property type="match status" value="1"/>
</dbReference>
<evidence type="ECO:0000256" key="1">
    <source>
        <dbReference type="SAM" id="MobiDB-lite"/>
    </source>
</evidence>
<dbReference type="Proteomes" id="UP001146120">
    <property type="component" value="Unassembled WGS sequence"/>
</dbReference>
<feature type="compositionally biased region" description="Basic residues" evidence="1">
    <location>
        <begin position="55"/>
        <end position="68"/>
    </location>
</feature>
<organism evidence="3 4">
    <name type="scientific">Lagenidium giganteum</name>
    <dbReference type="NCBI Taxonomy" id="4803"/>
    <lineage>
        <taxon>Eukaryota</taxon>
        <taxon>Sar</taxon>
        <taxon>Stramenopiles</taxon>
        <taxon>Oomycota</taxon>
        <taxon>Peronosporomycetes</taxon>
        <taxon>Pythiales</taxon>
        <taxon>Pythiaceae</taxon>
    </lineage>
</organism>
<gene>
    <name evidence="3" type="ORF">N0F65_006047</name>
</gene>
<sequence>MQLGEVEKRSASAMTEFSPTTRLIATFLLILLGFVTWKWLQPTELGASTSSTSKKDKKKSKKSKKKSKKADEADARSADDGAGIGSGPEACAEKKISSDTAVAEASSASTSAPVENVDEVSDSTDSDEDEGLSAVQVLAKRKFKTKAIGRPKIVHVQEDIPKYAANERVFARFQSGNEWFPATILEARRGNEYNIRYDDGEVEYHVSYRLIRPFVEEENNAGDEQQLVDSGSKVTAPVHHVVASLRNDSDGNDEGSEGGTEDDDGWQVVSASVKRGTSKSARNVSAASDANEEQASDGLTKRQRENRRKKERQRELKEAVRAQAQEQGLHARWGGTHNKYKYVPPPTSQ</sequence>
<evidence type="ECO:0000313" key="3">
    <source>
        <dbReference type="EMBL" id="DAZ94231.1"/>
    </source>
</evidence>